<proteinExistence type="predicted"/>
<comment type="caution">
    <text evidence="2">The sequence shown here is derived from an EMBL/GenBank/DDBJ whole genome shotgun (WGS) entry which is preliminary data.</text>
</comment>
<dbReference type="InterPro" id="IPR013978">
    <property type="entry name" value="MEKHLA"/>
</dbReference>
<dbReference type="RefSeq" id="WP_145934093.1">
    <property type="nucleotide sequence ID" value="NZ_BNAV01000002.1"/>
</dbReference>
<dbReference type="AlphaFoldDB" id="A0A8H9M472"/>
<dbReference type="Pfam" id="PF08670">
    <property type="entry name" value="MEKHLA"/>
    <property type="match status" value="1"/>
</dbReference>
<keyword evidence="3" id="KW-1185">Reference proteome</keyword>
<gene>
    <name evidence="2" type="ORF">GCM10017566_18350</name>
</gene>
<dbReference type="OrthoDB" id="9794448at2"/>
<evidence type="ECO:0000259" key="1">
    <source>
        <dbReference type="Pfam" id="PF08670"/>
    </source>
</evidence>
<sequence>MKRDEDFAQLLNSSHERVVGRPLLPGGSPDARWLYEDAPFVLLAHDTSDDPLFVYANRMAQRCFEYSWDEFVGLPSRLSAEAPDRDERDRLMAGVRRQGFVESYRGLRIAKSGRRFWLEDATVWNLVDADGALRGQAARVPRWSDHC</sequence>
<dbReference type="EMBL" id="BNAV01000002">
    <property type="protein sequence ID" value="GHF45631.1"/>
    <property type="molecule type" value="Genomic_DNA"/>
</dbReference>
<dbReference type="InterPro" id="IPR035965">
    <property type="entry name" value="PAS-like_dom_sf"/>
</dbReference>
<organism evidence="2 3">
    <name type="scientific">Amycolatopsis bartoniae</name>
    <dbReference type="NCBI Taxonomy" id="941986"/>
    <lineage>
        <taxon>Bacteria</taxon>
        <taxon>Bacillati</taxon>
        <taxon>Actinomycetota</taxon>
        <taxon>Actinomycetes</taxon>
        <taxon>Pseudonocardiales</taxon>
        <taxon>Pseudonocardiaceae</taxon>
        <taxon>Amycolatopsis</taxon>
    </lineage>
</organism>
<feature type="domain" description="MEKHLA" evidence="1">
    <location>
        <begin position="6"/>
        <end position="144"/>
    </location>
</feature>
<reference evidence="2" key="1">
    <citation type="journal article" date="2014" name="Int. J. Syst. Evol. Microbiol.">
        <title>Complete genome sequence of Corynebacterium casei LMG S-19264T (=DSM 44701T), isolated from a smear-ripened cheese.</title>
        <authorList>
            <consortium name="US DOE Joint Genome Institute (JGI-PGF)"/>
            <person name="Walter F."/>
            <person name="Albersmeier A."/>
            <person name="Kalinowski J."/>
            <person name="Ruckert C."/>
        </authorList>
    </citation>
    <scope>NUCLEOTIDE SEQUENCE</scope>
    <source>
        <strain evidence="2">CGMCC 4.7679</strain>
    </source>
</reference>
<dbReference type="SUPFAM" id="SSF55785">
    <property type="entry name" value="PYP-like sensor domain (PAS domain)"/>
    <property type="match status" value="1"/>
</dbReference>
<evidence type="ECO:0000313" key="3">
    <source>
        <dbReference type="Proteomes" id="UP000658656"/>
    </source>
</evidence>
<name>A0A8H9M472_9PSEU</name>
<reference evidence="2" key="2">
    <citation type="submission" date="2020-09" db="EMBL/GenBank/DDBJ databases">
        <authorList>
            <person name="Sun Q."/>
            <person name="Zhou Y."/>
        </authorList>
    </citation>
    <scope>NUCLEOTIDE SEQUENCE</scope>
    <source>
        <strain evidence="2">CGMCC 4.7679</strain>
    </source>
</reference>
<accession>A0A8H9M472</accession>
<protein>
    <submittedName>
        <fullName evidence="2">MEKHLA domain-containing protein</fullName>
    </submittedName>
</protein>
<evidence type="ECO:0000313" key="2">
    <source>
        <dbReference type="EMBL" id="GHF45631.1"/>
    </source>
</evidence>
<dbReference type="Gene3D" id="3.30.450.20">
    <property type="entry name" value="PAS domain"/>
    <property type="match status" value="1"/>
</dbReference>
<dbReference type="Proteomes" id="UP000658656">
    <property type="component" value="Unassembled WGS sequence"/>
</dbReference>